<dbReference type="InterPro" id="IPR056599">
    <property type="entry name" value="AAA_lid_fung"/>
</dbReference>
<accession>A0ABR0SJA4</accession>
<dbReference type="Gene3D" id="3.40.50.300">
    <property type="entry name" value="P-loop containing nucleotide triphosphate hydrolases"/>
    <property type="match status" value="1"/>
</dbReference>
<comment type="caution">
    <text evidence="3">The sequence shown here is derived from an EMBL/GenBank/DDBJ whole genome shotgun (WGS) entry which is preliminary data.</text>
</comment>
<dbReference type="PANTHER" id="PTHR46411">
    <property type="entry name" value="FAMILY ATPASE, PUTATIVE-RELATED"/>
    <property type="match status" value="1"/>
</dbReference>
<dbReference type="InterPro" id="IPR003593">
    <property type="entry name" value="AAA+_ATPase"/>
</dbReference>
<organism evidence="3 4">
    <name type="scientific">Cladobotryum mycophilum</name>
    <dbReference type="NCBI Taxonomy" id="491253"/>
    <lineage>
        <taxon>Eukaryota</taxon>
        <taxon>Fungi</taxon>
        <taxon>Dikarya</taxon>
        <taxon>Ascomycota</taxon>
        <taxon>Pezizomycotina</taxon>
        <taxon>Sordariomycetes</taxon>
        <taxon>Hypocreomycetidae</taxon>
        <taxon>Hypocreales</taxon>
        <taxon>Hypocreaceae</taxon>
        <taxon>Cladobotryum</taxon>
    </lineage>
</organism>
<reference evidence="3 4" key="1">
    <citation type="submission" date="2024-01" db="EMBL/GenBank/DDBJ databases">
        <title>Complete genome of Cladobotryum mycophilum ATHUM6906.</title>
        <authorList>
            <person name="Christinaki A.C."/>
            <person name="Myridakis A.I."/>
            <person name="Kouvelis V.N."/>
        </authorList>
    </citation>
    <scope>NUCLEOTIDE SEQUENCE [LARGE SCALE GENOMIC DNA]</scope>
    <source>
        <strain evidence="3 4">ATHUM6906</strain>
    </source>
</reference>
<name>A0ABR0SJA4_9HYPO</name>
<dbReference type="EMBL" id="JAVFKD010000012">
    <property type="protein sequence ID" value="KAK5991937.1"/>
    <property type="molecule type" value="Genomic_DNA"/>
</dbReference>
<gene>
    <name evidence="3" type="ORF">PT974_05327</name>
</gene>
<dbReference type="Pfam" id="PF23232">
    <property type="entry name" value="AAA_lid_13"/>
    <property type="match status" value="1"/>
</dbReference>
<dbReference type="PANTHER" id="PTHR46411:SF2">
    <property type="entry name" value="AAA+ ATPASE DOMAIN-CONTAINING PROTEIN"/>
    <property type="match status" value="1"/>
</dbReference>
<dbReference type="InterPro" id="IPR003959">
    <property type="entry name" value="ATPase_AAA_core"/>
</dbReference>
<evidence type="ECO:0000256" key="1">
    <source>
        <dbReference type="SAM" id="MobiDB-lite"/>
    </source>
</evidence>
<sequence length="959" mass="110813">MSYPKGPPASRHLASRTRSPSPSTLMRARIVENARGYYQDESSEEETVESKPLMHYTISRDETAAGNLKNDKLRVLSPAGVEGNGGQERRPVELPERIPAPKKHDYMDDEYNDGLDDLDWKKALGNDYQIQLMLLEQQNRLRLQKERQERQRNPSPSILGMITPGIPSKQTVSQQMLGVVPSKQVWDRTWDAKNTDPRLLTPNVDSSLGLPDTRKDNRSSENDCGLESPPKLFNHMEHAVENGLQELTLDPSIFALQNHIRALQEENKRLRMSQKGSPSANFETFYCILSKAADDEGQEKEEETVYLEQPAWTVNGGYVQLKAHSPVLDPDSYVRYNRSLAFVVYKYYFSDDKDGKVREALRRGLKLPEAEPNREVIRPISEEMTEAIKAFTALHKNFGQMFPNFKIKENLRAPYLWWYYYRDCRHVLHDLPVRQAELMHILTGWIDQNYTNIYDQVDSQLSRGVVSVDSMGFLIRPGDVLVHTQEKSVQGAIATSWLRESKLEDILFDGPSNTQKQNTESSVAPQKPTWNWLVDSWSYNYTGYFHQTSNRLMMRLYGDTKDEEVAIADLNIIPLRFASEELRAKLRQRGNTFWSCRHRKLVAYDNSTKDTRYSPGQRFMVDYMTYKQIHTQTTVIINTMHSTDMNSEFMKRDEPPSEPEIYVFPNTIIGFDLRRKKWEDLQVDLIQEVQWNKQAFNHLVVDPETKELVQALVTNQLAAEKGTDLMHNKGNGLIMLLHGGPGTGKTFTAESVAEMAEKPLYPVTCGDIGTTPADVEKYLEAVFHLGKTWGCVVLLDEAEVFLEQRSLRDLARNALVSVFLRALEYYDGILILTSNRVGTFDEAFKSRIQLALHYETLTRPRRKQVWRNFFNRLRTLDEQNVDFDNIDNYIDELSEYEMNGRQIRNAITTARQWAQFQRRQMNSTHLTYVIKVIGKFDAYVKDVKEGFSDEEIAREDRVR</sequence>
<evidence type="ECO:0000259" key="2">
    <source>
        <dbReference type="SMART" id="SM00382"/>
    </source>
</evidence>
<dbReference type="Proteomes" id="UP001338125">
    <property type="component" value="Unassembled WGS sequence"/>
</dbReference>
<feature type="region of interest" description="Disordered" evidence="1">
    <location>
        <begin position="144"/>
        <end position="166"/>
    </location>
</feature>
<proteinExistence type="predicted"/>
<feature type="compositionally biased region" description="Basic and acidic residues" evidence="1">
    <location>
        <begin position="212"/>
        <end position="221"/>
    </location>
</feature>
<dbReference type="Pfam" id="PF00004">
    <property type="entry name" value="AAA"/>
    <property type="match status" value="1"/>
</dbReference>
<dbReference type="InterPro" id="IPR027417">
    <property type="entry name" value="P-loop_NTPase"/>
</dbReference>
<feature type="domain" description="AAA+ ATPase" evidence="2">
    <location>
        <begin position="731"/>
        <end position="858"/>
    </location>
</feature>
<protein>
    <submittedName>
        <fullName evidence="3">ATPase family AAA domain-containing 3B-like protein</fullName>
    </submittedName>
</protein>
<feature type="region of interest" description="Disordered" evidence="1">
    <location>
        <begin position="194"/>
        <end position="228"/>
    </location>
</feature>
<evidence type="ECO:0000313" key="3">
    <source>
        <dbReference type="EMBL" id="KAK5991937.1"/>
    </source>
</evidence>
<feature type="region of interest" description="Disordered" evidence="1">
    <location>
        <begin position="1"/>
        <end position="26"/>
    </location>
</feature>
<evidence type="ECO:0000313" key="4">
    <source>
        <dbReference type="Proteomes" id="UP001338125"/>
    </source>
</evidence>
<dbReference type="SUPFAM" id="SSF52540">
    <property type="entry name" value="P-loop containing nucleoside triphosphate hydrolases"/>
    <property type="match status" value="1"/>
</dbReference>
<dbReference type="SMART" id="SM00382">
    <property type="entry name" value="AAA"/>
    <property type="match status" value="1"/>
</dbReference>
<keyword evidence="4" id="KW-1185">Reference proteome</keyword>